<evidence type="ECO:0000313" key="3">
    <source>
        <dbReference type="Proteomes" id="UP000050469"/>
    </source>
</evidence>
<dbReference type="AlphaFoldDB" id="A0A0P9TQK8"/>
<comment type="caution">
    <text evidence="2">The sequence shown here is derived from an EMBL/GenBank/DDBJ whole genome shotgun (WGS) entry which is preliminary data.</text>
</comment>
<sequence length="95" mass="10919">MALLPAKAKTDEQTLIAHRHFFTGHRVMRQTTDVSSIAKDMPRLFQPHDTQSQKTHGGHDTEQRRERKCPRCEYAQECTSSAYVDRVEFDGGSEQ</sequence>
<name>A0A0P9TQK8_PSEA0</name>
<dbReference type="Proteomes" id="UP000050469">
    <property type="component" value="Unassembled WGS sequence"/>
</dbReference>
<proteinExistence type="predicted"/>
<accession>A0A0P9TQK8</accession>
<dbReference type="EMBL" id="LJQO01000139">
    <property type="protein sequence ID" value="KPX76964.1"/>
    <property type="molecule type" value="Genomic_DNA"/>
</dbReference>
<evidence type="ECO:0000313" key="2">
    <source>
        <dbReference type="EMBL" id="KPX76964.1"/>
    </source>
</evidence>
<gene>
    <name evidence="2" type="ORF">ALO53_200200</name>
</gene>
<organism evidence="2 3">
    <name type="scientific">Pseudomonas amygdali pv. photiniae</name>
    <dbReference type="NCBI Taxonomy" id="251724"/>
    <lineage>
        <taxon>Bacteria</taxon>
        <taxon>Pseudomonadati</taxon>
        <taxon>Pseudomonadota</taxon>
        <taxon>Gammaproteobacteria</taxon>
        <taxon>Pseudomonadales</taxon>
        <taxon>Pseudomonadaceae</taxon>
        <taxon>Pseudomonas</taxon>
        <taxon>Pseudomonas amygdali</taxon>
    </lineage>
</organism>
<feature type="region of interest" description="Disordered" evidence="1">
    <location>
        <begin position="42"/>
        <end position="68"/>
    </location>
</feature>
<evidence type="ECO:0000256" key="1">
    <source>
        <dbReference type="SAM" id="MobiDB-lite"/>
    </source>
</evidence>
<protein>
    <submittedName>
        <fullName evidence="2">Uncharacterized protein</fullName>
    </submittedName>
</protein>
<feature type="compositionally biased region" description="Basic and acidic residues" evidence="1">
    <location>
        <begin position="57"/>
        <end position="68"/>
    </location>
</feature>
<reference evidence="2 3" key="1">
    <citation type="submission" date="2015-09" db="EMBL/GenBank/DDBJ databases">
        <title>Genome announcement of multiple Pseudomonas syringae strains.</title>
        <authorList>
            <person name="Thakur S."/>
            <person name="Wang P.W."/>
            <person name="Gong Y."/>
            <person name="Weir B.S."/>
            <person name="Guttman D.S."/>
        </authorList>
    </citation>
    <scope>NUCLEOTIDE SEQUENCE [LARGE SCALE GENOMIC DNA]</scope>
    <source>
        <strain evidence="2 3">ICMP7840</strain>
    </source>
</reference>